<evidence type="ECO:0000313" key="3">
    <source>
        <dbReference type="Proteomes" id="UP000799764"/>
    </source>
</evidence>
<proteinExistence type="predicted"/>
<dbReference type="AlphaFoldDB" id="A0A9P4PH90"/>
<dbReference type="Proteomes" id="UP000799764">
    <property type="component" value="Unassembled WGS sequence"/>
</dbReference>
<gene>
    <name evidence="2" type="ORF">P171DRAFT_363470</name>
</gene>
<feature type="signal peptide" evidence="1">
    <location>
        <begin position="1"/>
        <end position="19"/>
    </location>
</feature>
<dbReference type="OrthoDB" id="3793110at2759"/>
<organism evidence="2 3">
    <name type="scientific">Karstenula rhodostoma CBS 690.94</name>
    <dbReference type="NCBI Taxonomy" id="1392251"/>
    <lineage>
        <taxon>Eukaryota</taxon>
        <taxon>Fungi</taxon>
        <taxon>Dikarya</taxon>
        <taxon>Ascomycota</taxon>
        <taxon>Pezizomycotina</taxon>
        <taxon>Dothideomycetes</taxon>
        <taxon>Pleosporomycetidae</taxon>
        <taxon>Pleosporales</taxon>
        <taxon>Massarineae</taxon>
        <taxon>Didymosphaeriaceae</taxon>
        <taxon>Karstenula</taxon>
    </lineage>
</organism>
<comment type="caution">
    <text evidence="2">The sequence shown here is derived from an EMBL/GenBank/DDBJ whole genome shotgun (WGS) entry which is preliminary data.</text>
</comment>
<evidence type="ECO:0000313" key="2">
    <source>
        <dbReference type="EMBL" id="KAF2443133.1"/>
    </source>
</evidence>
<feature type="chain" id="PRO_5040515545" evidence="1">
    <location>
        <begin position="20"/>
        <end position="399"/>
    </location>
</feature>
<accession>A0A9P4PH90</accession>
<name>A0A9P4PH90_9PLEO</name>
<sequence>MLSKLSTIALLASTPFASAIPAINHNAVPKRQEEWNLWEVSLYKSGCDDEATESFSGHDDQTFPCAGGSVGWHNVNMKNLEATGHKVVLYSDLGCLDEIGQVTKDGRCYSAPSDVMSLLFTASTLTTTLAQNSSCDTQNEIYINLNSTGQHEFTWDSSYATNDPWYVSVLVKSGAEWTDARDVVATAYVSAPGNVPNDTGICLYQYTNINATLAAGGDNSCNGVISSNCIDFLTDALNEPTYGLKCPEENIGPTSDAFNKACPMLIGNAGYSSYFVDVTNGTCAYTDMPGVHIPDGYNTFRTQIGLDPFETIEVSADANQAYDFMTRQAIPVVMLGRFVNPQSNKVDRSVEIVCLNANNTVEGSRVPEKEAPWESAGTGLSANKVGWVVAGVVAVVLAW</sequence>
<keyword evidence="1" id="KW-0732">Signal</keyword>
<reference evidence="2" key="1">
    <citation type="journal article" date="2020" name="Stud. Mycol.">
        <title>101 Dothideomycetes genomes: a test case for predicting lifestyles and emergence of pathogens.</title>
        <authorList>
            <person name="Haridas S."/>
            <person name="Albert R."/>
            <person name="Binder M."/>
            <person name="Bloem J."/>
            <person name="Labutti K."/>
            <person name="Salamov A."/>
            <person name="Andreopoulos B."/>
            <person name="Baker S."/>
            <person name="Barry K."/>
            <person name="Bills G."/>
            <person name="Bluhm B."/>
            <person name="Cannon C."/>
            <person name="Castanera R."/>
            <person name="Culley D."/>
            <person name="Daum C."/>
            <person name="Ezra D."/>
            <person name="Gonzalez J."/>
            <person name="Henrissat B."/>
            <person name="Kuo A."/>
            <person name="Liang C."/>
            <person name="Lipzen A."/>
            <person name="Lutzoni F."/>
            <person name="Magnuson J."/>
            <person name="Mondo S."/>
            <person name="Nolan M."/>
            <person name="Ohm R."/>
            <person name="Pangilinan J."/>
            <person name="Park H.-J."/>
            <person name="Ramirez L."/>
            <person name="Alfaro M."/>
            <person name="Sun H."/>
            <person name="Tritt A."/>
            <person name="Yoshinaga Y."/>
            <person name="Zwiers L.-H."/>
            <person name="Turgeon B."/>
            <person name="Goodwin S."/>
            <person name="Spatafora J."/>
            <person name="Crous P."/>
            <person name="Grigoriev I."/>
        </authorList>
    </citation>
    <scope>NUCLEOTIDE SEQUENCE</scope>
    <source>
        <strain evidence="2">CBS 690.94</strain>
    </source>
</reference>
<evidence type="ECO:0000256" key="1">
    <source>
        <dbReference type="SAM" id="SignalP"/>
    </source>
</evidence>
<dbReference type="EMBL" id="MU001503">
    <property type="protein sequence ID" value="KAF2443133.1"/>
    <property type="molecule type" value="Genomic_DNA"/>
</dbReference>
<keyword evidence="3" id="KW-1185">Reference proteome</keyword>
<protein>
    <submittedName>
        <fullName evidence="2">Uncharacterized protein</fullName>
    </submittedName>
</protein>